<comment type="caution">
    <text evidence="1">The sequence shown here is derived from an EMBL/GenBank/DDBJ whole genome shotgun (WGS) entry which is preliminary data.</text>
</comment>
<protein>
    <recommendedName>
        <fullName evidence="2">Glycosyltransferase family 92 protein</fullName>
    </recommendedName>
</protein>
<evidence type="ECO:0008006" key="2">
    <source>
        <dbReference type="Google" id="ProtNLM"/>
    </source>
</evidence>
<reference evidence="1" key="2">
    <citation type="journal article" date="2024" name="Plant">
        <title>Genomic evolution and insights into agronomic trait innovations of Sesamum species.</title>
        <authorList>
            <person name="Miao H."/>
            <person name="Wang L."/>
            <person name="Qu L."/>
            <person name="Liu H."/>
            <person name="Sun Y."/>
            <person name="Le M."/>
            <person name="Wang Q."/>
            <person name="Wei S."/>
            <person name="Zheng Y."/>
            <person name="Lin W."/>
            <person name="Duan Y."/>
            <person name="Cao H."/>
            <person name="Xiong S."/>
            <person name="Wang X."/>
            <person name="Wei L."/>
            <person name="Li C."/>
            <person name="Ma Q."/>
            <person name="Ju M."/>
            <person name="Zhao R."/>
            <person name="Li G."/>
            <person name="Mu C."/>
            <person name="Tian Q."/>
            <person name="Mei H."/>
            <person name="Zhang T."/>
            <person name="Gao T."/>
            <person name="Zhang H."/>
        </authorList>
    </citation>
    <scope>NUCLEOTIDE SEQUENCE</scope>
    <source>
        <strain evidence="1">KEN1</strain>
    </source>
</reference>
<dbReference type="Pfam" id="PF04724">
    <property type="entry name" value="Glyco_transf_17"/>
    <property type="match status" value="1"/>
</dbReference>
<name>A0AAW2Y799_9LAMI</name>
<dbReference type="InterPro" id="IPR006813">
    <property type="entry name" value="Glyco_trans_17"/>
</dbReference>
<dbReference type="GO" id="GO:0003830">
    <property type="term" value="F:beta-1,4-mannosylglycoprotein 4-beta-N-acetylglucosaminyltransferase activity"/>
    <property type="evidence" value="ECO:0007669"/>
    <property type="project" value="InterPro"/>
</dbReference>
<organism evidence="1">
    <name type="scientific">Sesamum latifolium</name>
    <dbReference type="NCBI Taxonomy" id="2727402"/>
    <lineage>
        <taxon>Eukaryota</taxon>
        <taxon>Viridiplantae</taxon>
        <taxon>Streptophyta</taxon>
        <taxon>Embryophyta</taxon>
        <taxon>Tracheophyta</taxon>
        <taxon>Spermatophyta</taxon>
        <taxon>Magnoliopsida</taxon>
        <taxon>eudicotyledons</taxon>
        <taxon>Gunneridae</taxon>
        <taxon>Pentapetalae</taxon>
        <taxon>asterids</taxon>
        <taxon>lamiids</taxon>
        <taxon>Lamiales</taxon>
        <taxon>Pedaliaceae</taxon>
        <taxon>Sesamum</taxon>
    </lineage>
</organism>
<reference evidence="1" key="1">
    <citation type="submission" date="2020-06" db="EMBL/GenBank/DDBJ databases">
        <authorList>
            <person name="Li T."/>
            <person name="Hu X."/>
            <person name="Zhang T."/>
            <person name="Song X."/>
            <person name="Zhang H."/>
            <person name="Dai N."/>
            <person name="Sheng W."/>
            <person name="Hou X."/>
            <person name="Wei L."/>
        </authorList>
    </citation>
    <scope>NUCLEOTIDE SEQUENCE</scope>
    <source>
        <strain evidence="1">KEN1</strain>
        <tissue evidence="1">Leaf</tissue>
    </source>
</reference>
<dbReference type="GO" id="GO:0006044">
    <property type="term" value="P:N-acetylglucosamine metabolic process"/>
    <property type="evidence" value="ECO:0007669"/>
    <property type="project" value="TreeGrafter"/>
</dbReference>
<dbReference type="GO" id="GO:0016020">
    <property type="term" value="C:membrane"/>
    <property type="evidence" value="ECO:0007669"/>
    <property type="project" value="InterPro"/>
</dbReference>
<dbReference type="EMBL" id="JACGWN010000001">
    <property type="protein sequence ID" value="KAL0461717.1"/>
    <property type="molecule type" value="Genomic_DNA"/>
</dbReference>
<gene>
    <name evidence="1" type="ORF">Slati_0059300</name>
</gene>
<dbReference type="PANTHER" id="PTHR12224">
    <property type="entry name" value="BETA-1,4-MANNOSYL-GLYCOPROTEIN BETA-1,4-N-ACETYLGLUCOSAMINYL-TRANSFERASE"/>
    <property type="match status" value="1"/>
</dbReference>
<sequence>MISGGYYTSKKCDDKCDDVCGQKITYFLRPLWQSPPKPFIPITHYYNENVSMPALCKLHGWGVRGRFRRGENPFIEEAYQRLALDQLLQVAGIEDDDLLIMSDVDEIPSRHTIDLLRWCDDIPPVLHLQLRNYLYSFEFEHRDLSWRASVHRYKRGRLNMPITVNLTTFYRTRAGTAASASDVSVIHIQDEAYSHTDRVRFSHFLKPKRIQDIICKGLICMTCSPRSTPSGISSGEWVLFHVPFQPFIFPGKTWEDASAAANSHTQTNSDAFSIQEKKVAHSIFTSRTHLDGWLAASSCFNIFCISSVHDSVRGLMRCR</sequence>
<accession>A0AAW2Y799</accession>
<proteinExistence type="predicted"/>
<dbReference type="PANTHER" id="PTHR12224:SF0">
    <property type="entry name" value="BETA-1,4-MANNOSYL-GLYCOPROTEIN 4-BETA-N-ACETYLGLUCOSAMINYLTRANSFERASE"/>
    <property type="match status" value="1"/>
</dbReference>
<dbReference type="AlphaFoldDB" id="A0AAW2Y799"/>
<evidence type="ECO:0000313" key="1">
    <source>
        <dbReference type="EMBL" id="KAL0461717.1"/>
    </source>
</evidence>